<feature type="compositionally biased region" description="Polar residues" evidence="1">
    <location>
        <begin position="117"/>
        <end position="129"/>
    </location>
</feature>
<reference evidence="2" key="2">
    <citation type="submission" date="2023-05" db="EMBL/GenBank/DDBJ databases">
        <authorList>
            <person name="Fouks B."/>
        </authorList>
    </citation>
    <scope>NUCLEOTIDE SEQUENCE</scope>
    <source>
        <strain evidence="2">Stay&amp;Tobe</strain>
        <tissue evidence="2">Testes</tissue>
    </source>
</reference>
<accession>A0AAD8AFK3</accession>
<evidence type="ECO:0000313" key="3">
    <source>
        <dbReference type="Proteomes" id="UP001233999"/>
    </source>
</evidence>
<dbReference type="AlphaFoldDB" id="A0AAD8AFK3"/>
<evidence type="ECO:0000256" key="1">
    <source>
        <dbReference type="SAM" id="MobiDB-lite"/>
    </source>
</evidence>
<protein>
    <submittedName>
        <fullName evidence="2">Uncharacterized protein</fullName>
    </submittedName>
</protein>
<feature type="region of interest" description="Disordered" evidence="1">
    <location>
        <begin position="101"/>
        <end position="191"/>
    </location>
</feature>
<keyword evidence="3" id="KW-1185">Reference proteome</keyword>
<gene>
    <name evidence="2" type="ORF">L9F63_026766</name>
</gene>
<comment type="caution">
    <text evidence="2">The sequence shown here is derived from an EMBL/GenBank/DDBJ whole genome shotgun (WGS) entry which is preliminary data.</text>
</comment>
<reference evidence="2" key="1">
    <citation type="journal article" date="2023" name="IScience">
        <title>Live-bearing cockroach genome reveals convergent evolutionary mechanisms linked to viviparity in insects and beyond.</title>
        <authorList>
            <person name="Fouks B."/>
            <person name="Harrison M.C."/>
            <person name="Mikhailova A.A."/>
            <person name="Marchal E."/>
            <person name="English S."/>
            <person name="Carruthers M."/>
            <person name="Jennings E.C."/>
            <person name="Chiamaka E.L."/>
            <person name="Frigard R.A."/>
            <person name="Pippel M."/>
            <person name="Attardo G.M."/>
            <person name="Benoit J.B."/>
            <person name="Bornberg-Bauer E."/>
            <person name="Tobe S.S."/>
        </authorList>
    </citation>
    <scope>NUCLEOTIDE SEQUENCE</scope>
    <source>
        <strain evidence="2">Stay&amp;Tobe</strain>
    </source>
</reference>
<name>A0AAD8AFK3_DIPPU</name>
<organism evidence="2 3">
    <name type="scientific">Diploptera punctata</name>
    <name type="common">Pacific beetle cockroach</name>
    <dbReference type="NCBI Taxonomy" id="6984"/>
    <lineage>
        <taxon>Eukaryota</taxon>
        <taxon>Metazoa</taxon>
        <taxon>Ecdysozoa</taxon>
        <taxon>Arthropoda</taxon>
        <taxon>Hexapoda</taxon>
        <taxon>Insecta</taxon>
        <taxon>Pterygota</taxon>
        <taxon>Neoptera</taxon>
        <taxon>Polyneoptera</taxon>
        <taxon>Dictyoptera</taxon>
        <taxon>Blattodea</taxon>
        <taxon>Blaberoidea</taxon>
        <taxon>Blaberidae</taxon>
        <taxon>Diplopterinae</taxon>
        <taxon>Diploptera</taxon>
    </lineage>
</organism>
<dbReference type="Proteomes" id="UP001233999">
    <property type="component" value="Unassembled WGS sequence"/>
</dbReference>
<dbReference type="EMBL" id="JASPKZ010001285">
    <property type="protein sequence ID" value="KAJ9598130.1"/>
    <property type="molecule type" value="Genomic_DNA"/>
</dbReference>
<feature type="compositionally biased region" description="Low complexity" evidence="1">
    <location>
        <begin position="179"/>
        <end position="188"/>
    </location>
</feature>
<sequence length="238" mass="27904">MRSDERSQSFTFHKIDMSSKSENEVAGTRITRQRLQDRFDKECPYSFKSTKENVRSEKRWTNLNLSSVSLPPIHPRRVLRSGADKLSQTFNNVRTTFGTLSQKFRSSTRRRYRLKNDSPNSPVTPQTRSRYLLGRTPTKLYSPFGIESPYHRNAKPSTSKDKENDMGTGRYTPRRRNTRSSSHISSVSQDQCCRKKMNEHFSMYSPHQKFDSDLEEARIGIWEFDQTANNIVRRSLRH</sequence>
<evidence type="ECO:0000313" key="2">
    <source>
        <dbReference type="EMBL" id="KAJ9598130.1"/>
    </source>
</evidence>
<proteinExistence type="predicted"/>